<accession>A0A4P8N7H6</accession>
<organism evidence="1 2">
    <name type="scientific">Rheinheimera phage vB_RspM_Barba19A</name>
    <dbReference type="NCBI Taxonomy" id="2565658"/>
    <lineage>
        <taxon>Viruses</taxon>
        <taxon>Duplodnaviria</taxon>
        <taxon>Heunggongvirae</taxon>
        <taxon>Uroviricota</taxon>
        <taxon>Caudoviricetes</taxon>
        <taxon>Barbavirus</taxon>
        <taxon>Barbavirus barba19A</taxon>
    </lineage>
</organism>
<sequence length="64" mass="7679">MGVYRMNLLQSLFCKPKYILVYVDTLDDQGNPVSYTNKYSYEVWEKIRDWHAIHIPHNGIMPIY</sequence>
<protein>
    <submittedName>
        <fullName evidence="1">Uncharacterized protein</fullName>
    </submittedName>
</protein>
<keyword evidence="2" id="KW-1185">Reference proteome</keyword>
<gene>
    <name evidence="1" type="ORF">Barba19A_gp059</name>
</gene>
<name>A0A4P8N7H6_9CAUD</name>
<dbReference type="EMBL" id="MK719730">
    <property type="protein sequence ID" value="QCQ61899.1"/>
    <property type="molecule type" value="Genomic_DNA"/>
</dbReference>
<reference evidence="1 2" key="1">
    <citation type="submission" date="2019-03" db="EMBL/GenBank/DDBJ databases">
        <title>Genomic and seasonal variations among aquatic phages infecting the Baltic Sea Gammaproteobacteria Rheinheimera sp. bal341.</title>
        <authorList>
            <person name="Nilsson E."/>
            <person name="Li K."/>
            <person name="Fridlund J."/>
            <person name="Sulcius S."/>
            <person name="Bunse C."/>
            <person name="Karlsson C.M.G."/>
            <person name="Lindh M."/>
            <person name="Lundin D."/>
            <person name="Pinhassi J."/>
            <person name="Holmfeldt K."/>
        </authorList>
    </citation>
    <scope>NUCLEOTIDE SEQUENCE [LARGE SCALE GENOMIC DNA]</scope>
</reference>
<evidence type="ECO:0000313" key="1">
    <source>
        <dbReference type="EMBL" id="QCQ61899.1"/>
    </source>
</evidence>
<dbReference type="Proteomes" id="UP000304203">
    <property type="component" value="Segment"/>
</dbReference>
<evidence type="ECO:0000313" key="2">
    <source>
        <dbReference type="Proteomes" id="UP000304203"/>
    </source>
</evidence>
<proteinExistence type="predicted"/>